<accession>A0ABT8Q561</accession>
<keyword evidence="1" id="KW-0732">Signal</keyword>
<feature type="chain" id="PRO_5045448844" evidence="1">
    <location>
        <begin position="23"/>
        <end position="137"/>
    </location>
</feature>
<gene>
    <name evidence="2" type="ORF">Q0N36_07450</name>
</gene>
<name>A0ABT8Q561_9CORY</name>
<organism evidence="2 3">
    <name type="scientific">Corynebacterium kefirresidentii</name>
    <dbReference type="NCBI Taxonomy" id="1979527"/>
    <lineage>
        <taxon>Bacteria</taxon>
        <taxon>Bacillati</taxon>
        <taxon>Actinomycetota</taxon>
        <taxon>Actinomycetes</taxon>
        <taxon>Mycobacteriales</taxon>
        <taxon>Corynebacteriaceae</taxon>
        <taxon>Corynebacterium</taxon>
    </lineage>
</organism>
<feature type="signal peptide" evidence="1">
    <location>
        <begin position="1"/>
        <end position="22"/>
    </location>
</feature>
<keyword evidence="3" id="KW-1185">Reference proteome</keyword>
<dbReference type="RefSeq" id="WP_259824424.1">
    <property type="nucleotide sequence ID" value="NZ_CP175781.1"/>
</dbReference>
<evidence type="ECO:0000256" key="1">
    <source>
        <dbReference type="SAM" id="SignalP"/>
    </source>
</evidence>
<dbReference type="Proteomes" id="UP001174347">
    <property type="component" value="Unassembled WGS sequence"/>
</dbReference>
<sequence>MSVRTRALALSTVAAMTAGALSVPTAGAVSYPSAGSVPVAQLDITQVDGGVAYVFATPELQSHIETVTRQLHELRAKAWDANLPFAGARLRDVAPDRTAYINGISWSRGLEHSAIQRAAEENYDFDHRRGDGGSRGR</sequence>
<proteinExistence type="predicted"/>
<evidence type="ECO:0000313" key="3">
    <source>
        <dbReference type="Proteomes" id="UP001174347"/>
    </source>
</evidence>
<evidence type="ECO:0000313" key="2">
    <source>
        <dbReference type="EMBL" id="MDN8620414.1"/>
    </source>
</evidence>
<protein>
    <submittedName>
        <fullName evidence="2">Uncharacterized protein</fullName>
    </submittedName>
</protein>
<dbReference type="EMBL" id="JAUKFM010000005">
    <property type="protein sequence ID" value="MDN8620414.1"/>
    <property type="molecule type" value="Genomic_DNA"/>
</dbReference>
<reference evidence="2" key="1">
    <citation type="submission" date="2023-07" db="EMBL/GenBank/DDBJ databases">
        <title>Insights into the diversity of cutaneous corynebacteria.</title>
        <authorList>
            <person name="Bruggemann H."/>
            <person name="Poehlein A."/>
        </authorList>
    </citation>
    <scope>NUCLEOTIDE SEQUENCE</scope>
    <source>
        <strain evidence="2">P7_F1</strain>
    </source>
</reference>
<comment type="caution">
    <text evidence="2">The sequence shown here is derived from an EMBL/GenBank/DDBJ whole genome shotgun (WGS) entry which is preliminary data.</text>
</comment>